<evidence type="ECO:0000259" key="1">
    <source>
        <dbReference type="PROSITE" id="PS51747"/>
    </source>
</evidence>
<name>A0ABS6YNV7_9ACTN</name>
<proteinExistence type="predicted"/>
<comment type="caution">
    <text evidence="2">The sequence shown here is derived from an EMBL/GenBank/DDBJ whole genome shotgun (WGS) entry which is preliminary data.</text>
</comment>
<protein>
    <recommendedName>
        <fullName evidence="1">CMP/dCMP-type deaminase domain-containing protein</fullName>
    </recommendedName>
</protein>
<keyword evidence="3" id="KW-1185">Reference proteome</keyword>
<dbReference type="Pfam" id="PF00383">
    <property type="entry name" value="dCMP_cyt_deam_1"/>
    <property type="match status" value="1"/>
</dbReference>
<organism evidence="2 3">
    <name type="scientific">Streptomyces anatolicus</name>
    <dbReference type="NCBI Taxonomy" id="2675858"/>
    <lineage>
        <taxon>Bacteria</taxon>
        <taxon>Bacillati</taxon>
        <taxon>Actinomycetota</taxon>
        <taxon>Actinomycetes</taxon>
        <taxon>Kitasatosporales</taxon>
        <taxon>Streptomycetaceae</taxon>
        <taxon>Streptomyces</taxon>
    </lineage>
</organism>
<dbReference type="PROSITE" id="PS51747">
    <property type="entry name" value="CYT_DCMP_DEAMINASES_2"/>
    <property type="match status" value="1"/>
</dbReference>
<gene>
    <name evidence="2" type="ORF">GKQ77_16325</name>
</gene>
<dbReference type="SUPFAM" id="SSF53927">
    <property type="entry name" value="Cytidine deaminase-like"/>
    <property type="match status" value="1"/>
</dbReference>
<dbReference type="PANTHER" id="PTHR11079:SF161">
    <property type="entry name" value="CMP_DCMP-TYPE DEAMINASE DOMAIN-CONTAINING PROTEIN"/>
    <property type="match status" value="1"/>
</dbReference>
<feature type="domain" description="CMP/dCMP-type deaminase" evidence="1">
    <location>
        <begin position="19"/>
        <end position="140"/>
    </location>
</feature>
<dbReference type="PANTHER" id="PTHR11079">
    <property type="entry name" value="CYTOSINE DEAMINASE FAMILY MEMBER"/>
    <property type="match status" value="1"/>
</dbReference>
<dbReference type="Gene3D" id="3.40.140.10">
    <property type="entry name" value="Cytidine Deaminase, domain 2"/>
    <property type="match status" value="1"/>
</dbReference>
<accession>A0ABS6YNV7</accession>
<dbReference type="EMBL" id="WMBF01000159">
    <property type="protein sequence ID" value="MBW5423113.1"/>
    <property type="molecule type" value="Genomic_DNA"/>
</dbReference>
<dbReference type="CDD" id="cd01285">
    <property type="entry name" value="nucleoside_deaminase"/>
    <property type="match status" value="1"/>
</dbReference>
<evidence type="ECO:0000313" key="3">
    <source>
        <dbReference type="Proteomes" id="UP001197114"/>
    </source>
</evidence>
<reference evidence="2 3" key="1">
    <citation type="submission" date="2019-11" db="EMBL/GenBank/DDBJ databases">
        <authorList>
            <person name="Ay H."/>
        </authorList>
    </citation>
    <scope>NUCLEOTIDE SEQUENCE [LARGE SCALE GENOMIC DNA]</scope>
    <source>
        <strain evidence="2 3">BG9H</strain>
    </source>
</reference>
<dbReference type="InterPro" id="IPR016193">
    <property type="entry name" value="Cytidine_deaminase-like"/>
</dbReference>
<sequence length="181" mass="19510">MCRDTYEKRRPLPYAPENDQDRKFLNHAIANSRRALEDGGKKPFGAVLVVGGEVVGDGVNSVVELNDPTAHAEVMALRDAGRRLGRYSFGDGVLYASSEPCPMCLVACYWAGIPRVVYGATTHDAAANGHEDLRFYRDVALPGAERRLVDEVSVDGAPRSAAVDVLAAWAAAQPGPVEPKF</sequence>
<dbReference type="Proteomes" id="UP001197114">
    <property type="component" value="Unassembled WGS sequence"/>
</dbReference>
<dbReference type="InterPro" id="IPR002125">
    <property type="entry name" value="CMP_dCMP_dom"/>
</dbReference>
<evidence type="ECO:0000313" key="2">
    <source>
        <dbReference type="EMBL" id="MBW5423113.1"/>
    </source>
</evidence>